<feature type="non-terminal residue" evidence="1">
    <location>
        <position position="1"/>
    </location>
</feature>
<sequence length="41" mass="4319">DTAITEPVAPVSRRACIFLPLSACSPLTITVLVKSVPEPIL</sequence>
<gene>
    <name evidence="1" type="ORF">ADUPG1_003972</name>
</gene>
<proteinExistence type="predicted"/>
<reference evidence="1" key="1">
    <citation type="submission" date="2022-03" db="EMBL/GenBank/DDBJ databases">
        <title>Draft genome sequence of Aduncisulcus paluster, a free-living microaerophilic Fornicata.</title>
        <authorList>
            <person name="Yuyama I."/>
            <person name="Kume K."/>
            <person name="Tamura T."/>
            <person name="Inagaki Y."/>
            <person name="Hashimoto T."/>
        </authorList>
    </citation>
    <scope>NUCLEOTIDE SEQUENCE</scope>
    <source>
        <strain evidence="1">NY0171</strain>
    </source>
</reference>
<evidence type="ECO:0000313" key="1">
    <source>
        <dbReference type="EMBL" id="GKT13552.1"/>
    </source>
</evidence>
<accession>A0ABQ5JQR9</accession>
<evidence type="ECO:0000313" key="2">
    <source>
        <dbReference type="Proteomes" id="UP001057375"/>
    </source>
</evidence>
<dbReference type="EMBL" id="BQXS01005650">
    <property type="protein sequence ID" value="GKT13552.1"/>
    <property type="molecule type" value="Genomic_DNA"/>
</dbReference>
<name>A0ABQ5JQR9_9EUKA</name>
<keyword evidence="2" id="KW-1185">Reference proteome</keyword>
<comment type="caution">
    <text evidence="1">The sequence shown here is derived from an EMBL/GenBank/DDBJ whole genome shotgun (WGS) entry which is preliminary data.</text>
</comment>
<organism evidence="1 2">
    <name type="scientific">Aduncisulcus paluster</name>
    <dbReference type="NCBI Taxonomy" id="2918883"/>
    <lineage>
        <taxon>Eukaryota</taxon>
        <taxon>Metamonada</taxon>
        <taxon>Carpediemonas-like organisms</taxon>
        <taxon>Aduncisulcus</taxon>
    </lineage>
</organism>
<protein>
    <submittedName>
        <fullName evidence="1">Uncharacterized protein</fullName>
    </submittedName>
</protein>
<dbReference type="Proteomes" id="UP001057375">
    <property type="component" value="Unassembled WGS sequence"/>
</dbReference>